<dbReference type="STRING" id="535722.E4UU74"/>
<dbReference type="RefSeq" id="XP_003173671.1">
    <property type="nucleotide sequence ID" value="XM_003173623.1"/>
</dbReference>
<reference evidence="2" key="1">
    <citation type="journal article" date="2012" name="MBio">
        <title>Comparative genome analysis of Trichophyton rubrum and related dermatophytes reveals candidate genes involved in infection.</title>
        <authorList>
            <person name="Martinez D.A."/>
            <person name="Oliver B.G."/>
            <person name="Graeser Y."/>
            <person name="Goldberg J.M."/>
            <person name="Li W."/>
            <person name="Martinez-Rossi N.M."/>
            <person name="Monod M."/>
            <person name="Shelest E."/>
            <person name="Barton R.C."/>
            <person name="Birch E."/>
            <person name="Brakhage A.A."/>
            <person name="Chen Z."/>
            <person name="Gurr S.J."/>
            <person name="Heiman D."/>
            <person name="Heitman J."/>
            <person name="Kosti I."/>
            <person name="Rossi A."/>
            <person name="Saif S."/>
            <person name="Samalova M."/>
            <person name="Saunders C.W."/>
            <person name="Shea T."/>
            <person name="Summerbell R.C."/>
            <person name="Xu J."/>
            <person name="Young S."/>
            <person name="Zeng Q."/>
            <person name="Birren B.W."/>
            <person name="Cuomo C.A."/>
            <person name="White T.C."/>
        </authorList>
    </citation>
    <scope>NUCLEOTIDE SEQUENCE [LARGE SCALE GENOMIC DNA]</scope>
    <source>
        <strain evidence="2">ATCC MYA-4604 / CBS 118893</strain>
    </source>
</reference>
<protein>
    <submittedName>
        <fullName evidence="1">Uncharacterized protein</fullName>
    </submittedName>
</protein>
<evidence type="ECO:0000313" key="2">
    <source>
        <dbReference type="Proteomes" id="UP000002669"/>
    </source>
</evidence>
<dbReference type="eggNOG" id="KOG4112">
    <property type="taxonomic scope" value="Eukaryota"/>
</dbReference>
<proteinExistence type="predicted"/>
<name>E4UU74_ARTGP</name>
<dbReference type="VEuPathDB" id="FungiDB:MGYG_03846"/>
<dbReference type="HOGENOM" id="CLU_2527011_0_0_1"/>
<dbReference type="GeneID" id="10028954"/>
<gene>
    <name evidence="1" type="ORF">MGYG_03846</name>
</gene>
<dbReference type="OrthoDB" id="263893at2759"/>
<dbReference type="AlphaFoldDB" id="E4UU74"/>
<dbReference type="Proteomes" id="UP000002669">
    <property type="component" value="Unassembled WGS sequence"/>
</dbReference>
<evidence type="ECO:0000313" key="1">
    <source>
        <dbReference type="EMBL" id="EFR00841.1"/>
    </source>
</evidence>
<keyword evidence="2" id="KW-1185">Reference proteome</keyword>
<organism evidence="2">
    <name type="scientific">Arthroderma gypseum (strain ATCC MYA-4604 / CBS 118893)</name>
    <name type="common">Microsporum gypseum</name>
    <dbReference type="NCBI Taxonomy" id="535722"/>
    <lineage>
        <taxon>Eukaryota</taxon>
        <taxon>Fungi</taxon>
        <taxon>Dikarya</taxon>
        <taxon>Ascomycota</taxon>
        <taxon>Pezizomycotina</taxon>
        <taxon>Eurotiomycetes</taxon>
        <taxon>Eurotiomycetidae</taxon>
        <taxon>Onygenales</taxon>
        <taxon>Arthrodermataceae</taxon>
        <taxon>Nannizzia</taxon>
    </lineage>
</organism>
<accession>E4UU74</accession>
<sequence length="84" mass="9397">MDELLGPLREALDGPIDFHGQRVTDFLSTALLILFAVSYTQEPIIRYTMVELGICVRRHLPDALDDAGRLCINDVGRCSTMAYI</sequence>
<dbReference type="EMBL" id="DS989824">
    <property type="protein sequence ID" value="EFR00841.1"/>
    <property type="molecule type" value="Genomic_DNA"/>
</dbReference>
<dbReference type="InParanoid" id="E4UU74"/>